<comment type="cofactor">
    <cofactor evidence="6 7">
        <name>Zn(2+)</name>
        <dbReference type="ChEBI" id="CHEBI:29105"/>
    </cofactor>
    <text evidence="6 7">Binds 1 zinc ion per subunit.</text>
</comment>
<dbReference type="InterPro" id="IPR001506">
    <property type="entry name" value="Peptidase_M12A"/>
</dbReference>
<keyword evidence="7" id="KW-0732">Signal</keyword>
<keyword evidence="4 6" id="KW-0862">Zinc</keyword>
<keyword evidence="3 6" id="KW-0378">Hydrolase</keyword>
<feature type="chain" id="PRO_5036529548" description="Metalloendopeptidase" evidence="7">
    <location>
        <begin position="25"/>
        <end position="278"/>
    </location>
</feature>
<dbReference type="PANTHER" id="PTHR10127:SF780">
    <property type="entry name" value="METALLOENDOPEPTIDASE"/>
    <property type="match status" value="1"/>
</dbReference>
<dbReference type="VEuPathDB" id="VectorBase:MDOA012010"/>
<evidence type="ECO:0000256" key="5">
    <source>
        <dbReference type="ARBA" id="ARBA00023049"/>
    </source>
</evidence>
<feature type="binding site" evidence="6">
    <location>
        <position position="144"/>
    </location>
    <ligand>
        <name>Zn(2+)</name>
        <dbReference type="ChEBI" id="CHEBI:29105"/>
        <note>catalytic</note>
    </ligand>
</feature>
<dbReference type="InterPro" id="IPR006026">
    <property type="entry name" value="Peptidase_Metallo"/>
</dbReference>
<proteinExistence type="predicted"/>
<dbReference type="PROSITE" id="PS51864">
    <property type="entry name" value="ASTACIN"/>
    <property type="match status" value="1"/>
</dbReference>
<feature type="binding site" evidence="6">
    <location>
        <position position="154"/>
    </location>
    <ligand>
        <name>Zn(2+)</name>
        <dbReference type="ChEBI" id="CHEBI:29105"/>
        <note>catalytic</note>
    </ligand>
</feature>
<dbReference type="Pfam" id="PF01400">
    <property type="entry name" value="Astacin"/>
    <property type="match status" value="1"/>
</dbReference>
<dbReference type="CDD" id="cd04280">
    <property type="entry name" value="ZnMc_astacin_like"/>
    <property type="match status" value="1"/>
</dbReference>
<feature type="binding site" evidence="6">
    <location>
        <position position="148"/>
    </location>
    <ligand>
        <name>Zn(2+)</name>
        <dbReference type="ChEBI" id="CHEBI:29105"/>
        <note>catalytic</note>
    </ligand>
</feature>
<feature type="active site" evidence="6">
    <location>
        <position position="145"/>
    </location>
</feature>
<evidence type="ECO:0000256" key="2">
    <source>
        <dbReference type="ARBA" id="ARBA00022723"/>
    </source>
</evidence>
<evidence type="ECO:0000256" key="6">
    <source>
        <dbReference type="PROSITE-ProRule" id="PRU01211"/>
    </source>
</evidence>
<keyword evidence="1 6" id="KW-0645">Protease</keyword>
<feature type="disulfide bond" evidence="6">
    <location>
        <begin position="92"/>
        <end position="247"/>
    </location>
</feature>
<dbReference type="GO" id="GO:0008270">
    <property type="term" value="F:zinc ion binding"/>
    <property type="evidence" value="ECO:0007669"/>
    <property type="project" value="UniProtKB-UniRule"/>
</dbReference>
<dbReference type="GO" id="GO:0006508">
    <property type="term" value="P:proteolysis"/>
    <property type="evidence" value="ECO:0007669"/>
    <property type="project" value="UniProtKB-KW"/>
</dbReference>
<protein>
    <recommendedName>
        <fullName evidence="7">Metalloendopeptidase</fullName>
        <ecNumber evidence="7">3.4.24.-</ecNumber>
    </recommendedName>
</protein>
<dbReference type="SUPFAM" id="SSF55486">
    <property type="entry name" value="Metalloproteases ('zincins'), catalytic domain"/>
    <property type="match status" value="1"/>
</dbReference>
<evidence type="ECO:0000256" key="1">
    <source>
        <dbReference type="ARBA" id="ARBA00022670"/>
    </source>
</evidence>
<name>A0A1I8N6B8_MUSDO</name>
<keyword evidence="5 6" id="KW-0482">Metalloprotease</keyword>
<dbReference type="AlphaFoldDB" id="A0A1I8N6B8"/>
<evidence type="ECO:0000256" key="4">
    <source>
        <dbReference type="ARBA" id="ARBA00022833"/>
    </source>
</evidence>
<dbReference type="VEuPathDB" id="VectorBase:MDOMA2_013038"/>
<feature type="signal peptide" evidence="7">
    <location>
        <begin position="1"/>
        <end position="24"/>
    </location>
</feature>
<comment type="caution">
    <text evidence="6">Lacks conserved residue(s) required for the propagation of feature annotation.</text>
</comment>
<evidence type="ECO:0000256" key="3">
    <source>
        <dbReference type="ARBA" id="ARBA00022801"/>
    </source>
</evidence>
<accession>A0A1I8N6B8</accession>
<dbReference type="PANTHER" id="PTHR10127">
    <property type="entry name" value="DISCOIDIN, CUB, EGF, LAMININ , AND ZINC METALLOPROTEASE DOMAIN CONTAINING"/>
    <property type="match status" value="1"/>
</dbReference>
<evidence type="ECO:0000256" key="7">
    <source>
        <dbReference type="RuleBase" id="RU361183"/>
    </source>
</evidence>
<dbReference type="Gene3D" id="3.40.390.10">
    <property type="entry name" value="Collagenase (Catalytic Domain)"/>
    <property type="match status" value="1"/>
</dbReference>
<dbReference type="InterPro" id="IPR034035">
    <property type="entry name" value="Astacin-like_dom"/>
</dbReference>
<keyword evidence="2 6" id="KW-0479">Metal-binding</keyword>
<organism evidence="8">
    <name type="scientific">Musca domestica</name>
    <name type="common">House fly</name>
    <dbReference type="NCBI Taxonomy" id="7370"/>
    <lineage>
        <taxon>Eukaryota</taxon>
        <taxon>Metazoa</taxon>
        <taxon>Ecdysozoa</taxon>
        <taxon>Arthropoda</taxon>
        <taxon>Hexapoda</taxon>
        <taxon>Insecta</taxon>
        <taxon>Pterygota</taxon>
        <taxon>Neoptera</taxon>
        <taxon>Endopterygota</taxon>
        <taxon>Diptera</taxon>
        <taxon>Brachycera</taxon>
        <taxon>Muscomorpha</taxon>
        <taxon>Muscoidea</taxon>
        <taxon>Muscidae</taxon>
        <taxon>Musca</taxon>
    </lineage>
</organism>
<dbReference type="EC" id="3.4.24.-" evidence="7"/>
<reference evidence="8" key="1">
    <citation type="submission" date="2020-05" db="UniProtKB">
        <authorList>
            <consortium name="EnsemblMetazoa"/>
        </authorList>
    </citation>
    <scope>IDENTIFICATION</scope>
    <source>
        <strain evidence="8">Aabys</strain>
    </source>
</reference>
<dbReference type="PRINTS" id="PR00480">
    <property type="entry name" value="ASTACIN"/>
</dbReference>
<keyword evidence="6" id="KW-1015">Disulfide bond</keyword>
<sequence>MSKTLIRLAITITVFLAISWSALSIETYDDYQNPEHADYIEGDIMPDFPTRNGYPNRKWFNREIKYVFSSNFTEAQKEPIRQCCRELANRTCVRCRETIPLDIGFVYFKNEPIGCFSQIGFQHSWYQIINLGPGCLKNYILVCHEIIHALGFDHSHNAYNRDDYVRINFENIKEGQEHNFLKKNDTYDCLVPYDRESTMHYGPFTFSKNGLETITPLDGNYTGMGQRKELRQSDIDKINRMYCFNNCTATTNTTTTSTTTTTTTVPTTTTSEEPTTII</sequence>
<dbReference type="InterPro" id="IPR024079">
    <property type="entry name" value="MetalloPept_cat_dom_sf"/>
</dbReference>
<dbReference type="GO" id="GO:0004222">
    <property type="term" value="F:metalloendopeptidase activity"/>
    <property type="evidence" value="ECO:0007669"/>
    <property type="project" value="UniProtKB-UniRule"/>
</dbReference>
<dbReference type="SMART" id="SM00235">
    <property type="entry name" value="ZnMc"/>
    <property type="match status" value="1"/>
</dbReference>
<evidence type="ECO:0000313" key="8">
    <source>
        <dbReference type="EnsemblMetazoa" id="MDOA012010-PB"/>
    </source>
</evidence>
<dbReference type="EnsemblMetazoa" id="MDOA012010-RB">
    <property type="protein sequence ID" value="MDOA012010-PB"/>
    <property type="gene ID" value="MDOA012010"/>
</dbReference>